<evidence type="ECO:0000313" key="2">
    <source>
        <dbReference type="EMBL" id="SFM07185.1"/>
    </source>
</evidence>
<reference evidence="2 3" key="1">
    <citation type="submission" date="2016-10" db="EMBL/GenBank/DDBJ databases">
        <authorList>
            <person name="de Groot N.N."/>
        </authorList>
    </citation>
    <scope>NUCLEOTIDE SEQUENCE [LARGE SCALE GENOMIC DNA]</scope>
    <source>
        <strain evidence="2 3">DSM 15283</strain>
    </source>
</reference>
<dbReference type="Proteomes" id="UP000199144">
    <property type="component" value="Unassembled WGS sequence"/>
</dbReference>
<evidence type="ECO:0000259" key="1">
    <source>
        <dbReference type="Pfam" id="PF06445"/>
    </source>
</evidence>
<dbReference type="Gene3D" id="3.20.80.10">
    <property type="entry name" value="Regulatory factor, effector binding domain"/>
    <property type="match status" value="1"/>
</dbReference>
<dbReference type="SUPFAM" id="SSF55136">
    <property type="entry name" value="Probable bacterial effector-binding domain"/>
    <property type="match status" value="1"/>
</dbReference>
<feature type="domain" description="GyrI-like small molecule binding" evidence="1">
    <location>
        <begin position="26"/>
        <end position="206"/>
    </location>
</feature>
<name>A0A1I4MVU6_9RHOB</name>
<dbReference type="Pfam" id="PF06445">
    <property type="entry name" value="GyrI-like"/>
    <property type="match status" value="1"/>
</dbReference>
<evidence type="ECO:0000313" key="3">
    <source>
        <dbReference type="Proteomes" id="UP000199144"/>
    </source>
</evidence>
<keyword evidence="3" id="KW-1185">Reference proteome</keyword>
<protein>
    <recommendedName>
        <fullName evidence="1">GyrI-like small molecule binding domain-containing protein</fullName>
    </recommendedName>
</protein>
<proteinExistence type="predicted"/>
<dbReference type="InterPro" id="IPR011256">
    <property type="entry name" value="Reg_factor_effector_dom_sf"/>
</dbReference>
<organism evidence="2 3">
    <name type="scientific">Shimia aestuarii</name>
    <dbReference type="NCBI Taxonomy" id="254406"/>
    <lineage>
        <taxon>Bacteria</taxon>
        <taxon>Pseudomonadati</taxon>
        <taxon>Pseudomonadota</taxon>
        <taxon>Alphaproteobacteria</taxon>
        <taxon>Rhodobacterales</taxon>
        <taxon>Roseobacteraceae</taxon>
    </lineage>
</organism>
<dbReference type="InterPro" id="IPR029442">
    <property type="entry name" value="GyrI-like"/>
</dbReference>
<sequence length="213" mass="23746">MTGKLDFKKSDKAFYAGKQARWDRLTIPAMTFLCITGQGDPNGPTYARALAVLYPVAYAIKFAHKARGADFVVPPLEALWWADDPSVFVSGTRSAWQWTAQLRLPDDVTQDDLDTARDNAAAKLSKKGSDTRALAELRHETRTEGDCLQTLHIGPYTDEAPTLAHLHDVLMPEQNLTFHGPHHEIYLSDPRRTAPEKLRTLLRQPVQPVTSTG</sequence>
<dbReference type="STRING" id="254406.SAMN04488042_103264"/>
<dbReference type="OrthoDB" id="4772335at2"/>
<gene>
    <name evidence="2" type="ORF">SAMN04488042_103264</name>
</gene>
<accession>A0A1I4MVU6</accession>
<dbReference type="AlphaFoldDB" id="A0A1I4MVU6"/>
<dbReference type="RefSeq" id="WP_093093824.1">
    <property type="nucleotide sequence ID" value="NZ_FOTQ01000003.1"/>
</dbReference>
<dbReference type="EMBL" id="FOTQ01000003">
    <property type="protein sequence ID" value="SFM07185.1"/>
    <property type="molecule type" value="Genomic_DNA"/>
</dbReference>